<dbReference type="PANTHER" id="PTHR33471">
    <property type="entry name" value="ATP-DEPENDENT ZINC METALLOPROTEASE-RELATED"/>
    <property type="match status" value="1"/>
</dbReference>
<comment type="caution">
    <text evidence="1">The sequence shown here is derived from an EMBL/GenBank/DDBJ whole genome shotgun (WGS) entry which is preliminary data.</text>
</comment>
<organism evidence="1 2">
    <name type="scientific">Erythroxylum novogranatense</name>
    <dbReference type="NCBI Taxonomy" id="1862640"/>
    <lineage>
        <taxon>Eukaryota</taxon>
        <taxon>Viridiplantae</taxon>
        <taxon>Streptophyta</taxon>
        <taxon>Embryophyta</taxon>
        <taxon>Tracheophyta</taxon>
        <taxon>Spermatophyta</taxon>
        <taxon>Magnoliopsida</taxon>
        <taxon>eudicotyledons</taxon>
        <taxon>Gunneridae</taxon>
        <taxon>Pentapetalae</taxon>
        <taxon>rosids</taxon>
        <taxon>fabids</taxon>
        <taxon>Malpighiales</taxon>
        <taxon>Erythroxylaceae</taxon>
        <taxon>Erythroxylum</taxon>
    </lineage>
</organism>
<evidence type="ECO:0000313" key="2">
    <source>
        <dbReference type="Proteomes" id="UP001159364"/>
    </source>
</evidence>
<dbReference type="Proteomes" id="UP001159364">
    <property type="component" value="Linkage Group LG07"/>
</dbReference>
<protein>
    <submittedName>
        <fullName evidence="1">Uncharacterized protein</fullName>
    </submittedName>
</protein>
<evidence type="ECO:0000313" key="1">
    <source>
        <dbReference type="EMBL" id="KAJ8760705.1"/>
    </source>
</evidence>
<accession>A0AAV8T1Q8</accession>
<dbReference type="SUPFAM" id="SSF140990">
    <property type="entry name" value="FtsH protease domain-like"/>
    <property type="match status" value="1"/>
</dbReference>
<dbReference type="GO" id="GO:0005524">
    <property type="term" value="F:ATP binding"/>
    <property type="evidence" value="ECO:0007669"/>
    <property type="project" value="InterPro"/>
</dbReference>
<name>A0AAV8T1Q8_9ROSI</name>
<reference evidence="1 2" key="1">
    <citation type="submission" date="2021-09" db="EMBL/GenBank/DDBJ databases">
        <title>Genomic insights and catalytic innovation underlie evolution of tropane alkaloids biosynthesis.</title>
        <authorList>
            <person name="Wang Y.-J."/>
            <person name="Tian T."/>
            <person name="Huang J.-P."/>
            <person name="Huang S.-X."/>
        </authorList>
    </citation>
    <scope>NUCLEOTIDE SEQUENCE [LARGE SCALE GENOMIC DNA]</scope>
    <source>
        <strain evidence="1">KIB-2018</strain>
        <tissue evidence="1">Leaf</tissue>
    </source>
</reference>
<sequence length="311" mass="34341">MNFGVELRPQSPVTRPLDVMEVKVEDFAARRRRALQRVDKQLSNGNFKTAQSLVKRLQGKSGGLRGFGAAKQIPKSLSALEQLEFFDGVDLLSLRPLVDLVLDSIQSSLLDQDKIGGSEELMHGEGSNCKDDHFLCLQHEAGHFLVGYLLGALPKGYSIPSMEDLTHGNFSSGKVEFLGFEFLREVGVDLMLKSNMKRKGMVVKANRGKISSKILNQFSCIILGGLVAEHLEFGHSVGLHSDVEKLSNVTKWLGISGADANFQMRWATLNTVFILHRHHEARSRLVEAMASDKSVGQCISSIENAIEQKPI</sequence>
<dbReference type="GO" id="GO:0004222">
    <property type="term" value="F:metalloendopeptidase activity"/>
    <property type="evidence" value="ECO:0007669"/>
    <property type="project" value="InterPro"/>
</dbReference>
<dbReference type="AlphaFoldDB" id="A0AAV8T1Q8"/>
<dbReference type="Gene3D" id="1.20.58.760">
    <property type="entry name" value="Peptidase M41"/>
    <property type="match status" value="1"/>
</dbReference>
<gene>
    <name evidence="1" type="ORF">K2173_017754</name>
</gene>
<proteinExistence type="predicted"/>
<dbReference type="PANTHER" id="PTHR33471:SF4">
    <property type="entry name" value="T22H22.11 PROTEIN"/>
    <property type="match status" value="1"/>
</dbReference>
<dbReference type="EMBL" id="JAIWQS010000007">
    <property type="protein sequence ID" value="KAJ8760705.1"/>
    <property type="molecule type" value="Genomic_DNA"/>
</dbReference>
<dbReference type="InterPro" id="IPR037219">
    <property type="entry name" value="Peptidase_M41-like"/>
</dbReference>
<dbReference type="GO" id="GO:0006508">
    <property type="term" value="P:proteolysis"/>
    <property type="evidence" value="ECO:0007669"/>
    <property type="project" value="InterPro"/>
</dbReference>
<dbReference type="GO" id="GO:0004176">
    <property type="term" value="F:ATP-dependent peptidase activity"/>
    <property type="evidence" value="ECO:0007669"/>
    <property type="project" value="InterPro"/>
</dbReference>
<keyword evidence="2" id="KW-1185">Reference proteome</keyword>